<protein>
    <submittedName>
        <fullName evidence="3">Transcriptional regulator, XRE family</fullName>
    </submittedName>
</protein>
<organism evidence="3">
    <name type="scientific">Caulobacter sp. (strain K31)</name>
    <dbReference type="NCBI Taxonomy" id="366602"/>
    <lineage>
        <taxon>Bacteria</taxon>
        <taxon>Pseudomonadati</taxon>
        <taxon>Pseudomonadota</taxon>
        <taxon>Alphaproteobacteria</taxon>
        <taxon>Caulobacterales</taxon>
        <taxon>Caulobacteraceae</taxon>
        <taxon>Caulobacter</taxon>
    </lineage>
</organism>
<dbReference type="HOGENOM" id="CLU_066192_4_7_5"/>
<dbReference type="SUPFAM" id="SSF47413">
    <property type="entry name" value="lambda repressor-like DNA-binding domains"/>
    <property type="match status" value="1"/>
</dbReference>
<dbReference type="CDD" id="cd00093">
    <property type="entry name" value="HTH_XRE"/>
    <property type="match status" value="1"/>
</dbReference>
<dbReference type="SMART" id="SM00530">
    <property type="entry name" value="HTH_XRE"/>
    <property type="match status" value="1"/>
</dbReference>
<name>B0SXW4_CAUSK</name>
<dbReference type="PANTHER" id="PTHR46558">
    <property type="entry name" value="TRACRIPTIONAL REGULATORY PROTEIN-RELATED-RELATED"/>
    <property type="match status" value="1"/>
</dbReference>
<dbReference type="PANTHER" id="PTHR46558:SF11">
    <property type="entry name" value="HTH-TYPE TRANSCRIPTIONAL REGULATOR XRE"/>
    <property type="match status" value="1"/>
</dbReference>
<dbReference type="KEGG" id="cak:Caul_1157"/>
<dbReference type="eggNOG" id="COG1396">
    <property type="taxonomic scope" value="Bacteria"/>
</dbReference>
<gene>
    <name evidence="3" type="ordered locus">Caul_1157</name>
</gene>
<accession>B0SXW4</accession>
<dbReference type="InterPro" id="IPR010982">
    <property type="entry name" value="Lambda_DNA-bd_dom_sf"/>
</dbReference>
<dbReference type="STRING" id="366602.Caul_1157"/>
<dbReference type="GO" id="GO:0003677">
    <property type="term" value="F:DNA binding"/>
    <property type="evidence" value="ECO:0007669"/>
    <property type="project" value="UniProtKB-KW"/>
</dbReference>
<feature type="domain" description="HTH cro/C1-type" evidence="2">
    <location>
        <begin position="7"/>
        <end position="62"/>
    </location>
</feature>
<dbReference type="EMBL" id="CP000927">
    <property type="protein sequence ID" value="ABZ70287.1"/>
    <property type="molecule type" value="Genomic_DNA"/>
</dbReference>
<evidence type="ECO:0000313" key="3">
    <source>
        <dbReference type="EMBL" id="ABZ70287.1"/>
    </source>
</evidence>
<evidence type="ECO:0000256" key="1">
    <source>
        <dbReference type="ARBA" id="ARBA00023125"/>
    </source>
</evidence>
<dbReference type="AlphaFoldDB" id="B0SXW4"/>
<reference evidence="3" key="1">
    <citation type="submission" date="2008-01" db="EMBL/GenBank/DDBJ databases">
        <title>Complete sequence of chromosome of Caulobacter sp. K31.</title>
        <authorList>
            <consortium name="US DOE Joint Genome Institute"/>
            <person name="Copeland A."/>
            <person name="Lucas S."/>
            <person name="Lapidus A."/>
            <person name="Barry K."/>
            <person name="Glavina del Rio T."/>
            <person name="Dalin E."/>
            <person name="Tice H."/>
            <person name="Pitluck S."/>
            <person name="Bruce D."/>
            <person name="Goodwin L."/>
            <person name="Thompson L.S."/>
            <person name="Brettin T."/>
            <person name="Detter J.C."/>
            <person name="Han C."/>
            <person name="Schmutz J."/>
            <person name="Larimer F."/>
            <person name="Land M."/>
            <person name="Hauser L."/>
            <person name="Kyrpides N."/>
            <person name="Kim E."/>
            <person name="Stephens C."/>
            <person name="Richardson P."/>
        </authorList>
    </citation>
    <scope>NUCLEOTIDE SEQUENCE [LARGE SCALE GENOMIC DNA]</scope>
    <source>
        <strain evidence="3">K31</strain>
    </source>
</reference>
<dbReference type="InterPro" id="IPR001387">
    <property type="entry name" value="Cro/C1-type_HTH"/>
</dbReference>
<dbReference type="OrthoDB" id="9813152at2"/>
<keyword evidence="1" id="KW-0238">DNA-binding</keyword>
<evidence type="ECO:0000259" key="2">
    <source>
        <dbReference type="PROSITE" id="PS50943"/>
    </source>
</evidence>
<sequence length="106" mass="12064">MSIAAKLKELRLRKGMSLQAVADAVGASKAHIWDLETERAKNPTIELLVKLSRCFDVSVADIIGENPNGEDEKTELKAMYRDLKDLTDQDRETIKMMMERLKDRKS</sequence>
<dbReference type="Pfam" id="PF01381">
    <property type="entry name" value="HTH_3"/>
    <property type="match status" value="1"/>
</dbReference>
<proteinExistence type="predicted"/>
<dbReference type="PROSITE" id="PS50943">
    <property type="entry name" value="HTH_CROC1"/>
    <property type="match status" value="1"/>
</dbReference>
<dbReference type="Gene3D" id="1.10.260.40">
    <property type="entry name" value="lambda repressor-like DNA-binding domains"/>
    <property type="match status" value="1"/>
</dbReference>